<reference evidence="3 4" key="1">
    <citation type="submission" date="2018-09" db="EMBL/GenBank/DDBJ databases">
        <title>Isolation, diversity and antifungal activity of actinobacteria from wheat.</title>
        <authorList>
            <person name="Han C."/>
        </authorList>
    </citation>
    <scope>NUCLEOTIDE SEQUENCE [LARGE SCALE GENOMIC DNA]</scope>
    <source>
        <strain evidence="3 4">NEAU-YY265</strain>
    </source>
</reference>
<accession>A0A418KWI3</accession>
<evidence type="ECO:0000259" key="2">
    <source>
        <dbReference type="Pfam" id="PF02720"/>
    </source>
</evidence>
<evidence type="ECO:0000256" key="1">
    <source>
        <dbReference type="SAM" id="MobiDB-lite"/>
    </source>
</evidence>
<proteinExistence type="predicted"/>
<feature type="non-terminal residue" evidence="3">
    <location>
        <position position="431"/>
    </location>
</feature>
<feature type="domain" description="DUF222" evidence="2">
    <location>
        <begin position="94"/>
        <end position="291"/>
    </location>
</feature>
<dbReference type="AlphaFoldDB" id="A0A418KWI3"/>
<protein>
    <submittedName>
        <fullName evidence="3">DUF222 domain-containing protein</fullName>
    </submittedName>
</protein>
<dbReference type="Pfam" id="PF02720">
    <property type="entry name" value="DUF222"/>
    <property type="match status" value="1"/>
</dbReference>
<evidence type="ECO:0000313" key="4">
    <source>
        <dbReference type="Proteomes" id="UP000284057"/>
    </source>
</evidence>
<dbReference type="InterPro" id="IPR003870">
    <property type="entry name" value="DUF222"/>
</dbReference>
<dbReference type="OrthoDB" id="3533587at2"/>
<feature type="compositionally biased region" description="Low complexity" evidence="1">
    <location>
        <begin position="409"/>
        <end position="431"/>
    </location>
</feature>
<sequence>MVPSSTGGAGLRAVEHVRLVPDDDPAARRLDEALAGFLAGDGGSGRERSIDPVPLPAGFASMPPGPRLGAALARVPVQRVNGHDTVDVMSAAYRQLCHAQAVFLRALLETGMRRPGSGDTVARLASPGEFAAEEARAALTWSRRRADTTFEFAWQLFERLPMLGEAMHAGRLDEPRARAFIQWTIGLHDDHAAQVITTLLPAAPGLLVGALIDQIKRAAIAIDPGWAERRYRAAVRGRRIEGSRNDDGTANVHGLDLPLDRAAAACDRIHTLARACKHAGDTRPIDHIRVDLYLGMLDGTLDQLTEDQIIDHILTHPLTDPPHPDPATRDHDDDRAPDDDSDDDDAPDDGDDSGGHGGARPDSDGDGDGLGARDLGGEGPADARGDQARSGRSHREPGSSGARSRGDTSRPSPAAAPAGRADTSRASAPAA</sequence>
<feature type="compositionally biased region" description="Basic and acidic residues" evidence="1">
    <location>
        <begin position="381"/>
        <end position="397"/>
    </location>
</feature>
<keyword evidence="4" id="KW-1185">Reference proteome</keyword>
<dbReference type="RefSeq" id="WP_119658594.1">
    <property type="nucleotide sequence ID" value="NZ_QUAL01000031.1"/>
</dbReference>
<organism evidence="3 4">
    <name type="scientific">Jiangella rhizosphaerae</name>
    <dbReference type="NCBI Taxonomy" id="2293569"/>
    <lineage>
        <taxon>Bacteria</taxon>
        <taxon>Bacillati</taxon>
        <taxon>Actinomycetota</taxon>
        <taxon>Actinomycetes</taxon>
        <taxon>Jiangellales</taxon>
        <taxon>Jiangellaceae</taxon>
        <taxon>Jiangella</taxon>
    </lineage>
</organism>
<dbReference type="Proteomes" id="UP000284057">
    <property type="component" value="Unassembled WGS sequence"/>
</dbReference>
<comment type="caution">
    <text evidence="3">The sequence shown here is derived from an EMBL/GenBank/DDBJ whole genome shotgun (WGS) entry which is preliminary data.</text>
</comment>
<dbReference type="EMBL" id="QUAL01000031">
    <property type="protein sequence ID" value="RIQ34758.1"/>
    <property type="molecule type" value="Genomic_DNA"/>
</dbReference>
<feature type="compositionally biased region" description="Basic and acidic residues" evidence="1">
    <location>
        <begin position="322"/>
        <end position="334"/>
    </location>
</feature>
<gene>
    <name evidence="3" type="ORF">DY240_03585</name>
</gene>
<evidence type="ECO:0000313" key="3">
    <source>
        <dbReference type="EMBL" id="RIQ34758.1"/>
    </source>
</evidence>
<feature type="compositionally biased region" description="Acidic residues" evidence="1">
    <location>
        <begin position="335"/>
        <end position="352"/>
    </location>
</feature>
<name>A0A418KWI3_9ACTN</name>
<feature type="region of interest" description="Disordered" evidence="1">
    <location>
        <begin position="315"/>
        <end position="431"/>
    </location>
</feature>